<gene>
    <name evidence="2" type="ORF">QO231_10265</name>
</gene>
<keyword evidence="3" id="KW-1185">Reference proteome</keyword>
<evidence type="ECO:0000313" key="2">
    <source>
        <dbReference type="EMBL" id="MDU9004237.1"/>
    </source>
</evidence>
<dbReference type="Pfam" id="PF08818">
    <property type="entry name" value="DUF1801"/>
    <property type="match status" value="1"/>
</dbReference>
<dbReference type="EMBL" id="JASMWN010000006">
    <property type="protein sequence ID" value="MDU9004237.1"/>
    <property type="molecule type" value="Genomic_DNA"/>
</dbReference>
<reference evidence="3" key="1">
    <citation type="submission" date="2023-05" db="EMBL/GenBank/DDBJ databases">
        <title>Sedimentitalea sp. nov. JM2-8.</title>
        <authorList>
            <person name="Huang J."/>
        </authorList>
    </citation>
    <scope>NUCLEOTIDE SEQUENCE [LARGE SCALE GENOMIC DNA]</scope>
    <source>
        <strain evidence="3">KHS03</strain>
    </source>
</reference>
<dbReference type="SUPFAM" id="SSF159888">
    <property type="entry name" value="YdhG-like"/>
    <property type="match status" value="1"/>
</dbReference>
<comment type="caution">
    <text evidence="2">The sequence shown here is derived from an EMBL/GenBank/DDBJ whole genome shotgun (WGS) entry which is preliminary data.</text>
</comment>
<name>A0ABU3VDI8_9RHOB</name>
<accession>A0ABU3VDI8</accession>
<dbReference type="Proteomes" id="UP001255416">
    <property type="component" value="Unassembled WGS sequence"/>
</dbReference>
<sequence length="132" mass="14657">MTRPFADTQVEGVFDAFDDTARPGLMGLRDLILDTAASDNRVGEVTEALRWGQPAYLTPVTKSGTTLRIAPHKSASFALYVHCQTTLMSDYTAEFPGRDRIDGKRAVLFGDPSEIDPMRHGWLISRALTYHL</sequence>
<dbReference type="InterPro" id="IPR014922">
    <property type="entry name" value="YdhG-like"/>
</dbReference>
<evidence type="ECO:0000313" key="3">
    <source>
        <dbReference type="Proteomes" id="UP001255416"/>
    </source>
</evidence>
<organism evidence="2 3">
    <name type="scientific">Sedimentitalea todarodis</name>
    <dbReference type="NCBI Taxonomy" id="1631240"/>
    <lineage>
        <taxon>Bacteria</taxon>
        <taxon>Pseudomonadati</taxon>
        <taxon>Pseudomonadota</taxon>
        <taxon>Alphaproteobacteria</taxon>
        <taxon>Rhodobacterales</taxon>
        <taxon>Paracoccaceae</taxon>
        <taxon>Sedimentitalea</taxon>
    </lineage>
</organism>
<protein>
    <submittedName>
        <fullName evidence="2">DUF1801 domain-containing protein</fullName>
    </submittedName>
</protein>
<feature type="domain" description="YdhG-like" evidence="1">
    <location>
        <begin position="23"/>
        <end position="127"/>
    </location>
</feature>
<proteinExistence type="predicted"/>
<evidence type="ECO:0000259" key="1">
    <source>
        <dbReference type="Pfam" id="PF08818"/>
    </source>
</evidence>
<dbReference type="RefSeq" id="WP_316775783.1">
    <property type="nucleotide sequence ID" value="NZ_JASMWN010000006.1"/>
</dbReference>